<comment type="caution">
    <text evidence="1">The sequence shown here is derived from an EMBL/GenBank/DDBJ whole genome shotgun (WGS) entry which is preliminary data.</text>
</comment>
<dbReference type="EMBL" id="BPLR01017262">
    <property type="protein sequence ID" value="GIY89789.1"/>
    <property type="molecule type" value="Genomic_DNA"/>
</dbReference>
<gene>
    <name evidence="1" type="ORF">CEXT_110981</name>
</gene>
<sequence length="71" mass="7605">MMNGVLQQGLLRAARSIESRAPKILCSCFGEWSDVCVRLSIKDSVCGADTDVSNLDGGVMGGEFSEIFSFV</sequence>
<organism evidence="1 2">
    <name type="scientific">Caerostris extrusa</name>
    <name type="common">Bark spider</name>
    <name type="synonym">Caerostris bankana</name>
    <dbReference type="NCBI Taxonomy" id="172846"/>
    <lineage>
        <taxon>Eukaryota</taxon>
        <taxon>Metazoa</taxon>
        <taxon>Ecdysozoa</taxon>
        <taxon>Arthropoda</taxon>
        <taxon>Chelicerata</taxon>
        <taxon>Arachnida</taxon>
        <taxon>Araneae</taxon>
        <taxon>Araneomorphae</taxon>
        <taxon>Entelegynae</taxon>
        <taxon>Araneoidea</taxon>
        <taxon>Araneidae</taxon>
        <taxon>Caerostris</taxon>
    </lineage>
</organism>
<proteinExistence type="predicted"/>
<dbReference type="Proteomes" id="UP001054945">
    <property type="component" value="Unassembled WGS sequence"/>
</dbReference>
<dbReference type="AlphaFoldDB" id="A0AAV4X7G0"/>
<protein>
    <submittedName>
        <fullName evidence="1">Uncharacterized protein</fullName>
    </submittedName>
</protein>
<accession>A0AAV4X7G0</accession>
<reference evidence="1 2" key="1">
    <citation type="submission" date="2021-06" db="EMBL/GenBank/DDBJ databases">
        <title>Caerostris extrusa draft genome.</title>
        <authorList>
            <person name="Kono N."/>
            <person name="Arakawa K."/>
        </authorList>
    </citation>
    <scope>NUCLEOTIDE SEQUENCE [LARGE SCALE GENOMIC DNA]</scope>
</reference>
<keyword evidence="2" id="KW-1185">Reference proteome</keyword>
<evidence type="ECO:0000313" key="2">
    <source>
        <dbReference type="Proteomes" id="UP001054945"/>
    </source>
</evidence>
<evidence type="ECO:0000313" key="1">
    <source>
        <dbReference type="EMBL" id="GIY89789.1"/>
    </source>
</evidence>
<name>A0AAV4X7G0_CAEEX</name>